<comment type="caution">
    <text evidence="1">The sequence shown here is derived from an EMBL/GenBank/DDBJ whole genome shotgun (WGS) entry which is preliminary data.</text>
</comment>
<proteinExistence type="predicted"/>
<name>A0AAV4XNZ1_CAEEX</name>
<sequence length="54" mass="6257">MRSDTKIYSRSSSLEEKKAHSITVFGIERRERAQMLSEETELFSERGSSETEIC</sequence>
<dbReference type="AlphaFoldDB" id="A0AAV4XNZ1"/>
<dbReference type="EMBL" id="BPLR01000694">
    <property type="protein sequence ID" value="GIY96716.1"/>
    <property type="molecule type" value="Genomic_DNA"/>
</dbReference>
<evidence type="ECO:0000313" key="1">
    <source>
        <dbReference type="EMBL" id="GIY96716.1"/>
    </source>
</evidence>
<feature type="non-terminal residue" evidence="1">
    <location>
        <position position="54"/>
    </location>
</feature>
<protein>
    <submittedName>
        <fullName evidence="1">Uncharacterized protein</fullName>
    </submittedName>
</protein>
<gene>
    <name evidence="1" type="ORF">CEXT_351541</name>
</gene>
<accession>A0AAV4XNZ1</accession>
<reference evidence="1 2" key="1">
    <citation type="submission" date="2021-06" db="EMBL/GenBank/DDBJ databases">
        <title>Caerostris extrusa draft genome.</title>
        <authorList>
            <person name="Kono N."/>
            <person name="Arakawa K."/>
        </authorList>
    </citation>
    <scope>NUCLEOTIDE SEQUENCE [LARGE SCALE GENOMIC DNA]</scope>
</reference>
<organism evidence="1 2">
    <name type="scientific">Caerostris extrusa</name>
    <name type="common">Bark spider</name>
    <name type="synonym">Caerostris bankana</name>
    <dbReference type="NCBI Taxonomy" id="172846"/>
    <lineage>
        <taxon>Eukaryota</taxon>
        <taxon>Metazoa</taxon>
        <taxon>Ecdysozoa</taxon>
        <taxon>Arthropoda</taxon>
        <taxon>Chelicerata</taxon>
        <taxon>Arachnida</taxon>
        <taxon>Araneae</taxon>
        <taxon>Araneomorphae</taxon>
        <taxon>Entelegynae</taxon>
        <taxon>Araneoidea</taxon>
        <taxon>Araneidae</taxon>
        <taxon>Caerostris</taxon>
    </lineage>
</organism>
<keyword evidence="2" id="KW-1185">Reference proteome</keyword>
<dbReference type="Proteomes" id="UP001054945">
    <property type="component" value="Unassembled WGS sequence"/>
</dbReference>
<evidence type="ECO:0000313" key="2">
    <source>
        <dbReference type="Proteomes" id="UP001054945"/>
    </source>
</evidence>